<protein>
    <submittedName>
        <fullName evidence="3">Nucleoside triphosphate pyrophosphohydrolase</fullName>
        <ecNumber evidence="3">3.6.1.9</ecNumber>
    </submittedName>
</protein>
<dbReference type="PIRSF" id="PIRSF002845">
    <property type="entry name" value="Ttrprl_mtas_MazG"/>
    <property type="match status" value="1"/>
</dbReference>
<reference evidence="3" key="1">
    <citation type="submission" date="2022-04" db="EMBL/GenBank/DDBJ databases">
        <title>Halobacillus sp. isolated from saltern.</title>
        <authorList>
            <person name="Won M."/>
            <person name="Lee C.-M."/>
            <person name="Woen H.-Y."/>
            <person name="Kwon S.-W."/>
        </authorList>
    </citation>
    <scope>NUCLEOTIDE SEQUENCE</scope>
    <source>
        <strain evidence="3">SSHM10-5</strain>
    </source>
</reference>
<dbReference type="Pfam" id="PF00590">
    <property type="entry name" value="TP_methylase"/>
    <property type="match status" value="1"/>
</dbReference>
<accession>A0ABY4H7L8</accession>
<dbReference type="NCBIfam" id="TIGR00444">
    <property type="entry name" value="mazG"/>
    <property type="match status" value="1"/>
</dbReference>
<feature type="domain" description="NTP pyrophosphohydrolase MazG-like" evidence="2">
    <location>
        <begin position="251"/>
        <end position="324"/>
    </location>
</feature>
<dbReference type="SUPFAM" id="SSF101386">
    <property type="entry name" value="all-alpha NTP pyrophosphatases"/>
    <property type="match status" value="2"/>
</dbReference>
<evidence type="ECO:0000259" key="2">
    <source>
        <dbReference type="Pfam" id="PF03819"/>
    </source>
</evidence>
<dbReference type="CDD" id="cd11528">
    <property type="entry name" value="NTP-PPase_MazG_Nterm"/>
    <property type="match status" value="1"/>
</dbReference>
<dbReference type="NCBIfam" id="NF007113">
    <property type="entry name" value="PRK09562.1"/>
    <property type="match status" value="1"/>
</dbReference>
<dbReference type="InterPro" id="IPR035996">
    <property type="entry name" value="4pyrrol_Methylase_sf"/>
</dbReference>
<dbReference type="InterPro" id="IPR035013">
    <property type="entry name" value="YabN_N"/>
</dbReference>
<dbReference type="CDD" id="cd11529">
    <property type="entry name" value="NTP-PPase_MazG_Cterm"/>
    <property type="match status" value="1"/>
</dbReference>
<dbReference type="GO" id="GO:0047429">
    <property type="term" value="F:nucleoside triphosphate diphosphatase activity"/>
    <property type="evidence" value="ECO:0007669"/>
    <property type="project" value="UniProtKB-EC"/>
</dbReference>
<dbReference type="InterPro" id="IPR048015">
    <property type="entry name" value="NTP-PPase_MazG-like_N"/>
</dbReference>
<dbReference type="InterPro" id="IPR014777">
    <property type="entry name" value="4pyrrole_Mease_sub1"/>
</dbReference>
<dbReference type="InterPro" id="IPR000878">
    <property type="entry name" value="4pyrrol_Mease"/>
</dbReference>
<evidence type="ECO:0000313" key="3">
    <source>
        <dbReference type="EMBL" id="UOR10682.1"/>
    </source>
</evidence>
<dbReference type="RefSeq" id="WP_245029927.1">
    <property type="nucleotide sequence ID" value="NZ_CP095075.1"/>
</dbReference>
<keyword evidence="4" id="KW-1185">Reference proteome</keyword>
<evidence type="ECO:0000259" key="1">
    <source>
        <dbReference type="Pfam" id="PF00590"/>
    </source>
</evidence>
<dbReference type="Pfam" id="PF03819">
    <property type="entry name" value="MazG"/>
    <property type="match status" value="2"/>
</dbReference>
<feature type="domain" description="Tetrapyrrole methylase" evidence="1">
    <location>
        <begin position="3"/>
        <end position="204"/>
    </location>
</feature>
<feature type="domain" description="NTP pyrophosphohydrolase MazG-like" evidence="2">
    <location>
        <begin position="390"/>
        <end position="447"/>
    </location>
</feature>
<dbReference type="CDD" id="cd11723">
    <property type="entry name" value="YabN_N_like"/>
    <property type="match status" value="1"/>
</dbReference>
<organism evidence="3 4">
    <name type="scientific">Halobacillus amylolyticus</name>
    <dbReference type="NCBI Taxonomy" id="2932259"/>
    <lineage>
        <taxon>Bacteria</taxon>
        <taxon>Bacillati</taxon>
        <taxon>Bacillota</taxon>
        <taxon>Bacilli</taxon>
        <taxon>Bacillales</taxon>
        <taxon>Bacillaceae</taxon>
        <taxon>Halobacillus</taxon>
    </lineage>
</organism>
<dbReference type="InterPro" id="IPR004518">
    <property type="entry name" value="MazG-like_dom"/>
</dbReference>
<dbReference type="EMBL" id="CP095075">
    <property type="protein sequence ID" value="UOR10682.1"/>
    <property type="molecule type" value="Genomic_DNA"/>
</dbReference>
<sequence length="485" mass="55494">MNTVTILGLGAGELDQLPLGVYRQLINANEPIFIRTLDHPVIKELKAEGVDFTGFDFVYQRHDQFSQVYEEIVEQLVDTAKEKDIIYVVPGHPMLAEQTVQLLLKETRVNVSIQGGQSYLDNVFTAIGVDPIEGLQFLDATALTRSQLQLQNHILLCQVYDQMIASEVKLTLMEDLSPEYPVTIVTAAGSSEERIITVSLEELDRAVEVNNLTSVYIPPVEKDELNHQFFRLREVIRKLRGPGGCPWDQKQTHSSLRRHLIEEAYEFIDAVNQLDDDHMVEELGDVLLQVMLHSQIGEDEGFFTIDDVIVSITEKMIRRHPHVFGNVHVDNADEVVTNWDQIKKQEKKQVLESMLDDIPMSFPALLQAEELQKKAAKVGFDWDDVKLVEAKVQEEWNEFIEAKEANNVDEMEKEFGDWLFAIANLARHHKINGETALNRTNQKFRTRFSAMEKSASEEKRSLENYTLDELEVLWIAAKVKHKGEE</sequence>
<dbReference type="Proteomes" id="UP000830326">
    <property type="component" value="Chromosome"/>
</dbReference>
<dbReference type="EC" id="3.6.1.9" evidence="3"/>
<gene>
    <name evidence="3" type="primary">mazG</name>
    <name evidence="3" type="ORF">MUO15_13655</name>
</gene>
<dbReference type="Gene3D" id="3.40.1010.10">
    <property type="entry name" value="Cobalt-precorrin-4 Transmethylase, Domain 1"/>
    <property type="match status" value="1"/>
</dbReference>
<name>A0ABY4H7L8_9BACI</name>
<dbReference type="InterPro" id="IPR048011">
    <property type="entry name" value="NTP-PPase_MazG-like_C"/>
</dbReference>
<dbReference type="InterPro" id="IPR024180">
    <property type="entry name" value="Tetrapyrrole_Mease/MazG_pred"/>
</dbReference>
<evidence type="ECO:0000313" key="4">
    <source>
        <dbReference type="Proteomes" id="UP000830326"/>
    </source>
</evidence>
<dbReference type="InterPro" id="IPR011551">
    <property type="entry name" value="NTP_PyrPHydrolase_MazG"/>
</dbReference>
<dbReference type="SUPFAM" id="SSF53790">
    <property type="entry name" value="Tetrapyrrole methylase"/>
    <property type="match status" value="1"/>
</dbReference>
<proteinExistence type="predicted"/>
<dbReference type="PANTHER" id="PTHR30522:SF0">
    <property type="entry name" value="NUCLEOSIDE TRIPHOSPHATE PYROPHOSPHOHYDROLASE"/>
    <property type="match status" value="1"/>
</dbReference>
<keyword evidence="3" id="KW-0378">Hydrolase</keyword>
<dbReference type="PANTHER" id="PTHR30522">
    <property type="entry name" value="NUCLEOSIDE TRIPHOSPHATE PYROPHOSPHOHYDROLASE"/>
    <property type="match status" value="1"/>
</dbReference>
<dbReference type="Gene3D" id="1.10.287.1080">
    <property type="entry name" value="MazG-like"/>
    <property type="match status" value="2"/>
</dbReference>